<evidence type="ECO:0000313" key="5">
    <source>
        <dbReference type="Proteomes" id="UP000053237"/>
    </source>
</evidence>
<dbReference type="Proteomes" id="UP000053237">
    <property type="component" value="Unassembled WGS sequence"/>
</dbReference>
<evidence type="ECO:0000256" key="2">
    <source>
        <dbReference type="ARBA" id="ARBA00022723"/>
    </source>
</evidence>
<dbReference type="AlphaFoldDB" id="A0A024G379"/>
<sequence>MPFFSTSSAKGLTQSQIHFFHKNGYLHLSNELSVNTCRSLRQRAMHHVEQFQQIASTSPTNESTQNLADRAFLSSSDRIHCFYEKEALDQDGKLLVPPHNAISKIGHNLHNLDVLFQRISYSNRVQEILKSLEYRRPVAIQSMFLFKQPHIGDAVNPHQDGSFLATNPQSVIGFWWALQDCTVENGCLWGLSGSHRSIPIQQRFRRTTQSEFETTGKMVTFDSQRPISVTCDVPILAKAGDAVLLHNAFVHSSEQNKSERSRHAFTLHVIETKDTTYEAENWLQPEKGINSLPVMYST</sequence>
<dbReference type="STRING" id="65357.A0A024G379"/>
<dbReference type="InParanoid" id="A0A024G379"/>
<reference evidence="4 5" key="1">
    <citation type="submission" date="2012-05" db="EMBL/GenBank/DDBJ databases">
        <title>Recombination and specialization in a pathogen metapopulation.</title>
        <authorList>
            <person name="Gardiner A."/>
            <person name="Kemen E."/>
            <person name="Schultz-Larsen T."/>
            <person name="MacLean D."/>
            <person name="Van Oosterhout C."/>
            <person name="Jones J.D.G."/>
        </authorList>
    </citation>
    <scope>NUCLEOTIDE SEQUENCE [LARGE SCALE GENOMIC DNA]</scope>
    <source>
        <strain evidence="4 5">Ac Nc2</strain>
    </source>
</reference>
<evidence type="ECO:0000256" key="3">
    <source>
        <dbReference type="ARBA" id="ARBA00023004"/>
    </source>
</evidence>
<dbReference type="PANTHER" id="PTHR20883">
    <property type="entry name" value="PHYTANOYL-COA DIOXYGENASE DOMAIN CONTAINING 1"/>
    <property type="match status" value="1"/>
</dbReference>
<proteinExistence type="predicted"/>
<organism evidence="4 5">
    <name type="scientific">Albugo candida</name>
    <dbReference type="NCBI Taxonomy" id="65357"/>
    <lineage>
        <taxon>Eukaryota</taxon>
        <taxon>Sar</taxon>
        <taxon>Stramenopiles</taxon>
        <taxon>Oomycota</taxon>
        <taxon>Peronosporomycetes</taxon>
        <taxon>Albuginales</taxon>
        <taxon>Albuginaceae</taxon>
        <taxon>Albugo</taxon>
    </lineage>
</organism>
<dbReference type="OrthoDB" id="445007at2759"/>
<keyword evidence="3" id="KW-0408">Iron</keyword>
<accession>A0A024G379</accession>
<gene>
    <name evidence="4" type="ORF">BN9_017810</name>
</gene>
<dbReference type="Gene3D" id="2.60.120.620">
    <property type="entry name" value="q2cbj1_9rhob like domain"/>
    <property type="match status" value="1"/>
</dbReference>
<keyword evidence="5" id="KW-1185">Reference proteome</keyword>
<evidence type="ECO:0000256" key="1">
    <source>
        <dbReference type="ARBA" id="ARBA00001962"/>
    </source>
</evidence>
<evidence type="ECO:0008006" key="6">
    <source>
        <dbReference type="Google" id="ProtNLM"/>
    </source>
</evidence>
<comment type="caution">
    <text evidence="4">The sequence shown here is derived from an EMBL/GenBank/DDBJ whole genome shotgun (WGS) entry which is preliminary data.</text>
</comment>
<name>A0A024G379_9STRA</name>
<evidence type="ECO:0000313" key="4">
    <source>
        <dbReference type="EMBL" id="CCI40997.1"/>
    </source>
</evidence>
<dbReference type="GO" id="GO:0046872">
    <property type="term" value="F:metal ion binding"/>
    <property type="evidence" value="ECO:0007669"/>
    <property type="project" value="UniProtKB-KW"/>
</dbReference>
<dbReference type="SUPFAM" id="SSF51197">
    <property type="entry name" value="Clavaminate synthase-like"/>
    <property type="match status" value="1"/>
</dbReference>
<dbReference type="EMBL" id="CAIX01000013">
    <property type="protein sequence ID" value="CCI40997.1"/>
    <property type="molecule type" value="Genomic_DNA"/>
</dbReference>
<comment type="cofactor">
    <cofactor evidence="1">
        <name>Fe cation</name>
        <dbReference type="ChEBI" id="CHEBI:24875"/>
    </cofactor>
</comment>
<dbReference type="Pfam" id="PF05721">
    <property type="entry name" value="PhyH"/>
    <property type="match status" value="1"/>
</dbReference>
<keyword evidence="2" id="KW-0479">Metal-binding</keyword>
<dbReference type="InterPro" id="IPR008775">
    <property type="entry name" value="Phytyl_CoA_dOase-like"/>
</dbReference>
<dbReference type="PANTHER" id="PTHR20883:SF15">
    <property type="entry name" value="PHYTANOYL-COA DIOXYGENASE DOMAIN-CONTAINING PROTEIN 1"/>
    <property type="match status" value="1"/>
</dbReference>
<protein>
    <recommendedName>
        <fullName evidence="6">Fe2OG dioxygenase domain-containing protein</fullName>
    </recommendedName>
</protein>